<evidence type="ECO:0000313" key="2">
    <source>
        <dbReference type="EMBL" id="SDE00870.1"/>
    </source>
</evidence>
<dbReference type="RefSeq" id="WP_091244925.1">
    <property type="nucleotide sequence ID" value="NZ_FNAG01000013.1"/>
</dbReference>
<dbReference type="OrthoDB" id="5951700at2"/>
<evidence type="ECO:0000313" key="3">
    <source>
        <dbReference type="Proteomes" id="UP000199603"/>
    </source>
</evidence>
<dbReference type="AlphaFoldDB" id="A0A1G6ZE71"/>
<keyword evidence="3" id="KW-1185">Reference proteome</keyword>
<reference evidence="2 3" key="1">
    <citation type="submission" date="2016-10" db="EMBL/GenBank/DDBJ databases">
        <authorList>
            <person name="de Groot N.N."/>
        </authorList>
    </citation>
    <scope>NUCLEOTIDE SEQUENCE [LARGE SCALE GENOMIC DNA]</scope>
    <source>
        <strain evidence="2 3">DSM 16957</strain>
    </source>
</reference>
<protein>
    <submittedName>
        <fullName evidence="2">General secretion pathway protein N</fullName>
    </submittedName>
</protein>
<evidence type="ECO:0000256" key="1">
    <source>
        <dbReference type="SAM" id="MobiDB-lite"/>
    </source>
</evidence>
<sequence>MASRSQILLTSALAAVAAWSTGFAVLGAAGLGGRYGTLPDDPSLVAPLPAINLEQAVSSLEGVGSYAAIGDRPLFNFDRRPLPAVNAPDANAVVEAPPPAPEFILTSVIKSGDRQIAIVQHTPSGKSQTVTLGQALQAELAGWTLVELAPRGAVFEGGGGRKSFELRVFDGTGGQPPTPIDVPAPQATAAQDGSAPVVGADGQSQAAVDTPEARAEMIRRRIEERRRQMREEAERARQ</sequence>
<proteinExistence type="predicted"/>
<organism evidence="2 3">
    <name type="scientific">Aquimonas voraii</name>
    <dbReference type="NCBI Taxonomy" id="265719"/>
    <lineage>
        <taxon>Bacteria</taxon>
        <taxon>Pseudomonadati</taxon>
        <taxon>Pseudomonadota</taxon>
        <taxon>Gammaproteobacteria</taxon>
        <taxon>Lysobacterales</taxon>
        <taxon>Lysobacteraceae</taxon>
        <taxon>Aquimonas</taxon>
    </lineage>
</organism>
<dbReference type="Proteomes" id="UP000199603">
    <property type="component" value="Unassembled WGS sequence"/>
</dbReference>
<dbReference type="EMBL" id="FNAG01000013">
    <property type="protein sequence ID" value="SDE00870.1"/>
    <property type="molecule type" value="Genomic_DNA"/>
</dbReference>
<dbReference type="STRING" id="265719.SAMN04488509_11379"/>
<gene>
    <name evidence="2" type="ORF">SAMN04488509_11379</name>
</gene>
<feature type="region of interest" description="Disordered" evidence="1">
    <location>
        <begin position="170"/>
        <end position="215"/>
    </location>
</feature>
<accession>A0A1G6ZE71</accession>
<name>A0A1G6ZE71_9GAMM</name>